<organism evidence="5 6">
    <name type="scientific">Dendrobium nobile</name>
    <name type="common">Orchid</name>
    <dbReference type="NCBI Taxonomy" id="94219"/>
    <lineage>
        <taxon>Eukaryota</taxon>
        <taxon>Viridiplantae</taxon>
        <taxon>Streptophyta</taxon>
        <taxon>Embryophyta</taxon>
        <taxon>Tracheophyta</taxon>
        <taxon>Spermatophyta</taxon>
        <taxon>Magnoliopsida</taxon>
        <taxon>Liliopsida</taxon>
        <taxon>Asparagales</taxon>
        <taxon>Orchidaceae</taxon>
        <taxon>Epidendroideae</taxon>
        <taxon>Malaxideae</taxon>
        <taxon>Dendrobiinae</taxon>
        <taxon>Dendrobium</taxon>
    </lineage>
</organism>
<evidence type="ECO:0000259" key="4">
    <source>
        <dbReference type="PROSITE" id="PS51391"/>
    </source>
</evidence>
<dbReference type="InterPro" id="IPR008942">
    <property type="entry name" value="ENTH_VHS"/>
</dbReference>
<feature type="compositionally biased region" description="Low complexity" evidence="3">
    <location>
        <begin position="536"/>
        <end position="546"/>
    </location>
</feature>
<dbReference type="OrthoDB" id="10069473at2759"/>
<feature type="compositionally biased region" description="Pro residues" evidence="3">
    <location>
        <begin position="523"/>
        <end position="535"/>
    </location>
</feature>
<dbReference type="InterPro" id="IPR006569">
    <property type="entry name" value="CID_dom"/>
</dbReference>
<dbReference type="PANTHER" id="PTHR12460:SF0">
    <property type="entry name" value="CID DOMAIN-CONTAINING PROTEIN-RELATED"/>
    <property type="match status" value="1"/>
</dbReference>
<feature type="region of interest" description="Disordered" evidence="3">
    <location>
        <begin position="440"/>
        <end position="484"/>
    </location>
</feature>
<dbReference type="GO" id="GO:0005634">
    <property type="term" value="C:nucleus"/>
    <property type="evidence" value="ECO:0007669"/>
    <property type="project" value="UniProtKB-ARBA"/>
</dbReference>
<proteinExistence type="predicted"/>
<feature type="region of interest" description="Disordered" evidence="3">
    <location>
        <begin position="131"/>
        <end position="150"/>
    </location>
</feature>
<accession>A0A8T3BQC1</accession>
<feature type="domain" description="CID" evidence="4">
    <location>
        <begin position="2"/>
        <end position="134"/>
    </location>
</feature>
<dbReference type="Gene3D" id="1.25.40.90">
    <property type="match status" value="1"/>
</dbReference>
<feature type="compositionally biased region" description="Pro residues" evidence="3">
    <location>
        <begin position="466"/>
        <end position="479"/>
    </location>
</feature>
<reference evidence="5" key="1">
    <citation type="journal article" date="2022" name="Front. Genet.">
        <title>Chromosome-Scale Assembly of the Dendrobium nobile Genome Provides Insights Into the Molecular Mechanism of the Biosynthesis of the Medicinal Active Ingredient of Dendrobium.</title>
        <authorList>
            <person name="Xu Q."/>
            <person name="Niu S.-C."/>
            <person name="Li K.-L."/>
            <person name="Zheng P.-J."/>
            <person name="Zhang X.-J."/>
            <person name="Jia Y."/>
            <person name="Liu Y."/>
            <person name="Niu Y.-X."/>
            <person name="Yu L.-H."/>
            <person name="Chen D.-F."/>
            <person name="Zhang G.-Q."/>
        </authorList>
    </citation>
    <scope>NUCLEOTIDE SEQUENCE</scope>
    <source>
        <tissue evidence="5">Leaf</tissue>
    </source>
</reference>
<dbReference type="AlphaFoldDB" id="A0A8T3BQC1"/>
<dbReference type="PANTHER" id="PTHR12460">
    <property type="entry name" value="CYCLIN-DEPENDENT KINASE INHIBITOR-RELATED PROTEIN"/>
    <property type="match status" value="1"/>
</dbReference>
<evidence type="ECO:0000313" key="6">
    <source>
        <dbReference type="Proteomes" id="UP000829196"/>
    </source>
</evidence>
<sequence>MDAAFSTQILTEKLSKLNNSQQSIESLSHWCINNRKKARHIVEIWEKLFNSSSKEQKVPFLYLANDILQNSRRKGSEFVNEFWKVLPGSLKGAHENGEENIKNSVMRLVDIWDERKVFGSRARGLKDDILGNKPPAPPLLSESNGKNPNPIKLVRKDAHSVRIKLAVGGMPERIVTAYQAVLDEHFDEDTALNKCKSAVCALENMEKEVNDVYVQGSQNGMFLMVELKEQEHVLKHCIQQLGQVEATRATLFAQLKEALQEQESKLDLIRAQLQVAQKEAEHAINMRQMLASIPTTIVPSASVNLASVPMAPQVETSLVTPPMLPSHNQQPITSSKNSTTSVEDEHKKAAAAVAAKLAASTSSAQVLTSILSSLVAEEAASMNGSQSSGFITSSNPMLPPDKRPKLEKPMSITDMNSKFFGHITQQQQQQHQHQLPSLPLLLPQSSSTSIQPISHSTQPLQSFATQPPPLPSAPPPPSMQPQTYMQSSGVLMNSVPFGYNGSPLPPPSFPSHVSVGMTRPNAPKQPPPPATPPQPKQQHPQQQPPTGGFFPSGIGFYGQLPAAPPVPRQ</sequence>
<dbReference type="GO" id="GO:0000993">
    <property type="term" value="F:RNA polymerase II complex binding"/>
    <property type="evidence" value="ECO:0007669"/>
    <property type="project" value="TreeGrafter"/>
</dbReference>
<evidence type="ECO:0000313" key="5">
    <source>
        <dbReference type="EMBL" id="KAI0519435.1"/>
    </source>
</evidence>
<dbReference type="SUPFAM" id="SSF48464">
    <property type="entry name" value="ENTH/VHS domain"/>
    <property type="match status" value="1"/>
</dbReference>
<dbReference type="EMBL" id="JAGYWB010000006">
    <property type="protein sequence ID" value="KAI0519435.1"/>
    <property type="molecule type" value="Genomic_DNA"/>
</dbReference>
<evidence type="ECO:0000256" key="3">
    <source>
        <dbReference type="SAM" id="MobiDB-lite"/>
    </source>
</evidence>
<dbReference type="SMART" id="SM00582">
    <property type="entry name" value="RPR"/>
    <property type="match status" value="1"/>
</dbReference>
<keyword evidence="2" id="KW-0175">Coiled coil</keyword>
<dbReference type="GO" id="GO:0031124">
    <property type="term" value="P:mRNA 3'-end processing"/>
    <property type="evidence" value="ECO:0007669"/>
    <property type="project" value="TreeGrafter"/>
</dbReference>
<dbReference type="Pfam" id="PF04818">
    <property type="entry name" value="CID"/>
    <property type="match status" value="1"/>
</dbReference>
<feature type="compositionally biased region" description="Low complexity" evidence="3">
    <location>
        <begin position="440"/>
        <end position="458"/>
    </location>
</feature>
<feature type="coiled-coil region" evidence="2">
    <location>
        <begin position="252"/>
        <end position="286"/>
    </location>
</feature>
<dbReference type="PROSITE" id="PS51391">
    <property type="entry name" value="CID"/>
    <property type="match status" value="1"/>
</dbReference>
<gene>
    <name evidence="5" type="ORF">KFK09_006882</name>
</gene>
<keyword evidence="6" id="KW-1185">Reference proteome</keyword>
<name>A0A8T3BQC1_DENNO</name>
<feature type="region of interest" description="Disordered" evidence="3">
    <location>
        <begin position="497"/>
        <end position="569"/>
    </location>
</feature>
<evidence type="ECO:0000256" key="1">
    <source>
        <dbReference type="ARBA" id="ARBA00022664"/>
    </source>
</evidence>
<comment type="caution">
    <text evidence="5">The sequence shown here is derived from an EMBL/GenBank/DDBJ whole genome shotgun (WGS) entry which is preliminary data.</text>
</comment>
<dbReference type="Proteomes" id="UP000829196">
    <property type="component" value="Unassembled WGS sequence"/>
</dbReference>
<evidence type="ECO:0000256" key="2">
    <source>
        <dbReference type="SAM" id="Coils"/>
    </source>
</evidence>
<protein>
    <recommendedName>
        <fullName evidence="4">CID domain-containing protein</fullName>
    </recommendedName>
</protein>
<keyword evidence="1" id="KW-0507">mRNA processing</keyword>
<dbReference type="CDD" id="cd16981">
    <property type="entry name" value="CID_RPRD_like"/>
    <property type="match status" value="1"/>
</dbReference>
<dbReference type="FunFam" id="1.25.40.90:FF:000018">
    <property type="entry name" value="ENTH/VHS family protein isoform 1"/>
    <property type="match status" value="1"/>
</dbReference>
<dbReference type="SMR" id="A0A8T3BQC1"/>